<keyword evidence="1" id="KW-0812">Transmembrane</keyword>
<keyword evidence="1" id="KW-1133">Transmembrane helix</keyword>
<sequence>MRFSVANALALVAPPLLALTAAADPLEYSSTPAGQVIKDGVKLRILPVGDSITVGFLSSDGNGYRLKLDENLSANDVVFAGDVTGGTMADGYYAAWSGRTIKYIADNVGPSLEQRPNIILLHAGTNDMNPNPDVSQEGNDPAGAAGRLGCLIDQMMAACPDAAILVAQIVNTCDANQRPGTEEYQRLIPGVVEQRRAAGHHVLAVDFAALGDGVLRDDCIHPSDEGYRTMGAYWYDFIAQIPKDWITEPVGDDPERPKNEAASANNVSGSTSAFAAGFGGGWVTSLAISVMTAVMIMSN</sequence>
<keyword evidence="1" id="KW-0472">Membrane</keyword>
<dbReference type="InterPro" id="IPR051532">
    <property type="entry name" value="Ester_Hydrolysis_Enzymes"/>
</dbReference>
<organism evidence="4 5">
    <name type="scientific">Colletotrichum higginsianum</name>
    <dbReference type="NCBI Taxonomy" id="80884"/>
    <lineage>
        <taxon>Eukaryota</taxon>
        <taxon>Fungi</taxon>
        <taxon>Dikarya</taxon>
        <taxon>Ascomycota</taxon>
        <taxon>Pezizomycotina</taxon>
        <taxon>Sordariomycetes</taxon>
        <taxon>Hypocreomycetidae</taxon>
        <taxon>Glomerellales</taxon>
        <taxon>Glomerellaceae</taxon>
        <taxon>Colletotrichum</taxon>
        <taxon>Colletotrichum destructivum species complex</taxon>
    </lineage>
</organism>
<evidence type="ECO:0000256" key="1">
    <source>
        <dbReference type="SAM" id="Phobius"/>
    </source>
</evidence>
<reference evidence="4 5" key="1">
    <citation type="journal article" date="2019" name="Genome Biol. Evol.">
        <title>Genomic Plasticity Mediated by Transposable Elements in the Plant Pathogenic Fungus Colletotrichum higginsianum.</title>
        <authorList>
            <person name="Tsushima A."/>
            <person name="Gan P."/>
            <person name="Kumakura N."/>
            <person name="Narusaka M."/>
            <person name="Takano Y."/>
            <person name="Narusaka Y."/>
            <person name="Shirasu K."/>
        </authorList>
    </citation>
    <scope>NUCLEOTIDE SEQUENCE [LARGE SCALE GENOMIC DNA]</scope>
    <source>
        <strain evidence="4 5">MAFF305635-RFP</strain>
    </source>
</reference>
<dbReference type="AlphaFoldDB" id="A0A4T0WIT1"/>
<evidence type="ECO:0000259" key="3">
    <source>
        <dbReference type="Pfam" id="PF13472"/>
    </source>
</evidence>
<comment type="caution">
    <text evidence="4">The sequence shown here is derived from an EMBL/GenBank/DDBJ whole genome shotgun (WGS) entry which is preliminary data.</text>
</comment>
<dbReference type="Pfam" id="PF13472">
    <property type="entry name" value="Lipase_GDSL_2"/>
    <property type="match status" value="1"/>
</dbReference>
<dbReference type="CDD" id="cd01833">
    <property type="entry name" value="XynB_like"/>
    <property type="match status" value="1"/>
</dbReference>
<evidence type="ECO:0000256" key="2">
    <source>
        <dbReference type="SAM" id="SignalP"/>
    </source>
</evidence>
<dbReference type="SUPFAM" id="SSF52266">
    <property type="entry name" value="SGNH hydrolase"/>
    <property type="match status" value="1"/>
</dbReference>
<protein>
    <submittedName>
        <fullName evidence="4">Putative endoglucanase X</fullName>
    </submittedName>
</protein>
<feature type="chain" id="PRO_5020240472" evidence="2">
    <location>
        <begin position="24"/>
        <end position="299"/>
    </location>
</feature>
<gene>
    <name evidence="4" type="ORF">CH35J_001616</name>
</gene>
<dbReference type="Proteomes" id="UP000305883">
    <property type="component" value="Unassembled WGS sequence"/>
</dbReference>
<dbReference type="EMBL" id="MWPZ01000001">
    <property type="protein sequence ID" value="TID06709.1"/>
    <property type="molecule type" value="Genomic_DNA"/>
</dbReference>
<dbReference type="PANTHER" id="PTHR30383:SF5">
    <property type="entry name" value="SGNH HYDROLASE-TYPE ESTERASE DOMAIN-CONTAINING PROTEIN"/>
    <property type="match status" value="1"/>
</dbReference>
<accession>A0A4T0WIT1</accession>
<feature type="transmembrane region" description="Helical" evidence="1">
    <location>
        <begin position="273"/>
        <end position="296"/>
    </location>
</feature>
<dbReference type="InterPro" id="IPR013830">
    <property type="entry name" value="SGNH_hydro"/>
</dbReference>
<dbReference type="OrthoDB" id="2119228at2759"/>
<dbReference type="PANTHER" id="PTHR30383">
    <property type="entry name" value="THIOESTERASE 1/PROTEASE 1/LYSOPHOSPHOLIPASE L1"/>
    <property type="match status" value="1"/>
</dbReference>
<evidence type="ECO:0000313" key="4">
    <source>
        <dbReference type="EMBL" id="TID06709.1"/>
    </source>
</evidence>
<dbReference type="Gene3D" id="3.40.50.1110">
    <property type="entry name" value="SGNH hydrolase"/>
    <property type="match status" value="1"/>
</dbReference>
<evidence type="ECO:0000313" key="5">
    <source>
        <dbReference type="Proteomes" id="UP000305883"/>
    </source>
</evidence>
<name>A0A4T0WIT1_9PEZI</name>
<proteinExistence type="predicted"/>
<dbReference type="InterPro" id="IPR036514">
    <property type="entry name" value="SGNH_hydro_sf"/>
</dbReference>
<feature type="signal peptide" evidence="2">
    <location>
        <begin position="1"/>
        <end position="23"/>
    </location>
</feature>
<dbReference type="GO" id="GO:0004622">
    <property type="term" value="F:phosphatidylcholine lysophospholipase activity"/>
    <property type="evidence" value="ECO:0007669"/>
    <property type="project" value="TreeGrafter"/>
</dbReference>
<feature type="domain" description="SGNH hydrolase-type esterase" evidence="3">
    <location>
        <begin position="48"/>
        <end position="228"/>
    </location>
</feature>
<keyword evidence="2" id="KW-0732">Signal</keyword>